<accession>A0ABD2XH08</accession>
<keyword evidence="1" id="KW-0472">Membrane</keyword>
<sequence>MFFKKAIREFFRQRMNPIDPKVATLYKYKLSLIYVIVGWNLIGLTFYMVVNDKLPKKHDSVDYVKLLGIQNANVVKFQGLSKVEDKEVHITEEEIQKFHGVIPKESDKQVEKKSS</sequence>
<name>A0ABD2XH08_9HYME</name>
<proteinExistence type="predicted"/>
<protein>
    <submittedName>
        <fullName evidence="2">Uncharacterized protein</fullName>
    </submittedName>
</protein>
<organism evidence="2 3">
    <name type="scientific">Trichogramma kaykai</name>
    <dbReference type="NCBI Taxonomy" id="54128"/>
    <lineage>
        <taxon>Eukaryota</taxon>
        <taxon>Metazoa</taxon>
        <taxon>Ecdysozoa</taxon>
        <taxon>Arthropoda</taxon>
        <taxon>Hexapoda</taxon>
        <taxon>Insecta</taxon>
        <taxon>Pterygota</taxon>
        <taxon>Neoptera</taxon>
        <taxon>Endopterygota</taxon>
        <taxon>Hymenoptera</taxon>
        <taxon>Apocrita</taxon>
        <taxon>Proctotrupomorpha</taxon>
        <taxon>Chalcidoidea</taxon>
        <taxon>Trichogrammatidae</taxon>
        <taxon>Trichogramma</taxon>
    </lineage>
</organism>
<keyword evidence="1" id="KW-0812">Transmembrane</keyword>
<keyword evidence="3" id="KW-1185">Reference proteome</keyword>
<evidence type="ECO:0000256" key="1">
    <source>
        <dbReference type="SAM" id="Phobius"/>
    </source>
</evidence>
<reference evidence="2 3" key="1">
    <citation type="journal article" date="2024" name="bioRxiv">
        <title>A reference genome for Trichogramma kaykai: A tiny desert-dwelling parasitoid wasp with competing sex-ratio distorters.</title>
        <authorList>
            <person name="Culotta J."/>
            <person name="Lindsey A.R."/>
        </authorList>
    </citation>
    <scope>NUCLEOTIDE SEQUENCE [LARGE SCALE GENOMIC DNA]</scope>
    <source>
        <strain evidence="2 3">KSX58</strain>
    </source>
</reference>
<gene>
    <name evidence="2" type="ORF">TKK_003154</name>
</gene>
<feature type="transmembrane region" description="Helical" evidence="1">
    <location>
        <begin position="31"/>
        <end position="50"/>
    </location>
</feature>
<comment type="caution">
    <text evidence="2">The sequence shown here is derived from an EMBL/GenBank/DDBJ whole genome shotgun (WGS) entry which is preliminary data.</text>
</comment>
<dbReference type="EMBL" id="JBJJXI010000026">
    <property type="protein sequence ID" value="KAL3404174.1"/>
    <property type="molecule type" value="Genomic_DNA"/>
</dbReference>
<evidence type="ECO:0000313" key="2">
    <source>
        <dbReference type="EMBL" id="KAL3404174.1"/>
    </source>
</evidence>
<dbReference type="Proteomes" id="UP001627154">
    <property type="component" value="Unassembled WGS sequence"/>
</dbReference>
<evidence type="ECO:0000313" key="3">
    <source>
        <dbReference type="Proteomes" id="UP001627154"/>
    </source>
</evidence>
<keyword evidence="1" id="KW-1133">Transmembrane helix</keyword>
<dbReference type="AlphaFoldDB" id="A0ABD2XH08"/>